<feature type="region of interest" description="Disordered" evidence="4">
    <location>
        <begin position="105"/>
        <end position="165"/>
    </location>
</feature>
<evidence type="ECO:0000256" key="4">
    <source>
        <dbReference type="SAM" id="MobiDB-lite"/>
    </source>
</evidence>
<comment type="caution">
    <text evidence="2">Lacks conserved residue(s) required for the propagation of feature annotation.</text>
</comment>
<dbReference type="SUPFAM" id="SSF50249">
    <property type="entry name" value="Nucleic acid-binding proteins"/>
    <property type="match status" value="1"/>
</dbReference>
<comment type="caution">
    <text evidence="5">The sequence shown here is derived from an EMBL/GenBank/DDBJ whole genome shotgun (WGS) entry which is preliminary data.</text>
</comment>
<dbReference type="PANTHER" id="PTHR10302:SF27">
    <property type="entry name" value="SINGLE-STRANDED DNA-BINDING PROTEIN"/>
    <property type="match status" value="1"/>
</dbReference>
<protein>
    <recommendedName>
        <fullName evidence="2 3">Single-stranded DNA-binding protein</fullName>
        <shortName evidence="2">SSB</shortName>
    </recommendedName>
</protein>
<dbReference type="AlphaFoldDB" id="A0A150MVP8"/>
<accession>A0A150MVP8</accession>
<dbReference type="InterPro" id="IPR011344">
    <property type="entry name" value="ssDNA-bd"/>
</dbReference>
<dbReference type="Proteomes" id="UP000075424">
    <property type="component" value="Unassembled WGS sequence"/>
</dbReference>
<dbReference type="InterPro" id="IPR000424">
    <property type="entry name" value="Primosome_PriB/ssb"/>
</dbReference>
<comment type="subunit">
    <text evidence="2">Homotetramer.</text>
</comment>
<evidence type="ECO:0000256" key="3">
    <source>
        <dbReference type="RuleBase" id="RU000524"/>
    </source>
</evidence>
<proteinExistence type="inferred from homology"/>
<dbReference type="GO" id="GO:0006281">
    <property type="term" value="P:DNA repair"/>
    <property type="evidence" value="ECO:0007669"/>
    <property type="project" value="UniProtKB-UniRule"/>
</dbReference>
<keyword evidence="2" id="KW-0234">DNA repair</keyword>
<dbReference type="RefSeq" id="WP_053532650.1">
    <property type="nucleotide sequence ID" value="NZ_JARMRZ010000031.1"/>
</dbReference>
<keyword evidence="2" id="KW-0233">DNA recombination</keyword>
<dbReference type="EMBL" id="LQYV01000024">
    <property type="protein sequence ID" value="KYD28547.1"/>
    <property type="molecule type" value="Genomic_DNA"/>
</dbReference>
<organism evidence="5 6">
    <name type="scientific">Geobacillus stearothermophilus</name>
    <name type="common">Bacillus stearothermophilus</name>
    <dbReference type="NCBI Taxonomy" id="1422"/>
    <lineage>
        <taxon>Bacteria</taxon>
        <taxon>Bacillati</taxon>
        <taxon>Bacillota</taxon>
        <taxon>Bacilli</taxon>
        <taxon>Bacillales</taxon>
        <taxon>Anoxybacillaceae</taxon>
        <taxon>Geobacillus</taxon>
    </lineage>
</organism>
<dbReference type="Pfam" id="PF00436">
    <property type="entry name" value="SSB"/>
    <property type="match status" value="1"/>
</dbReference>
<keyword evidence="2" id="KW-0227">DNA damage</keyword>
<dbReference type="GO" id="GO:0006260">
    <property type="term" value="P:DNA replication"/>
    <property type="evidence" value="ECO:0007669"/>
    <property type="project" value="UniProtKB-UniRule"/>
</dbReference>
<dbReference type="GO" id="GO:0006310">
    <property type="term" value="P:DNA recombination"/>
    <property type="evidence" value="ECO:0007669"/>
    <property type="project" value="UniProtKB-UniRule"/>
</dbReference>
<reference evidence="5 6" key="1">
    <citation type="submission" date="2016-01" db="EMBL/GenBank/DDBJ databases">
        <title>Draft Genome Sequences of Seven Thermophilic Sporeformers Isolated from Foods.</title>
        <authorList>
            <person name="Berendsen E.M."/>
            <person name="Wells-Bennik M.H."/>
            <person name="Krawcyk A.O."/>
            <person name="De Jong A."/>
            <person name="Holsappel S."/>
            <person name="Eijlander R.T."/>
            <person name="Kuipers O.P."/>
        </authorList>
    </citation>
    <scope>NUCLEOTIDE SEQUENCE [LARGE SCALE GENOMIC DNA]</scope>
    <source>
        <strain evidence="5 6">B4109</strain>
    </source>
</reference>
<feature type="short sequence motif" description="Important for interaction with partner proteins" evidence="2">
    <location>
        <begin position="160"/>
        <end position="165"/>
    </location>
</feature>
<evidence type="ECO:0000313" key="6">
    <source>
        <dbReference type="Proteomes" id="UP000075424"/>
    </source>
</evidence>
<evidence type="ECO:0000256" key="1">
    <source>
        <dbReference type="ARBA" id="ARBA00023125"/>
    </source>
</evidence>
<dbReference type="InterPro" id="IPR012340">
    <property type="entry name" value="NA-bd_OB-fold"/>
</dbReference>
<keyword evidence="2" id="KW-0235">DNA replication</keyword>
<dbReference type="GO" id="GO:0003697">
    <property type="term" value="F:single-stranded DNA binding"/>
    <property type="evidence" value="ECO:0007669"/>
    <property type="project" value="UniProtKB-UniRule"/>
</dbReference>
<dbReference type="CDD" id="cd04496">
    <property type="entry name" value="SSB_OBF"/>
    <property type="match status" value="1"/>
</dbReference>
<gene>
    <name evidence="5" type="ORF">B4109_3010</name>
</gene>
<dbReference type="PROSITE" id="PS50935">
    <property type="entry name" value="SSB"/>
    <property type="match status" value="1"/>
</dbReference>
<dbReference type="PATRIC" id="fig|1422.18.peg.2002"/>
<evidence type="ECO:0000313" key="5">
    <source>
        <dbReference type="EMBL" id="KYD28547.1"/>
    </source>
</evidence>
<keyword evidence="1 2" id="KW-0238">DNA-binding</keyword>
<feature type="compositionally biased region" description="Basic and acidic residues" evidence="4">
    <location>
        <begin position="112"/>
        <end position="135"/>
    </location>
</feature>
<dbReference type="GeneID" id="89613248"/>
<comment type="function">
    <text evidence="2">Plays an important role in DNA replication, recombination and repair. Binds to ssDNA and to an array of partner proteins to recruit them to their sites of action during DNA metabolism.</text>
</comment>
<dbReference type="PANTHER" id="PTHR10302">
    <property type="entry name" value="SINGLE-STRANDED DNA-BINDING PROTEIN"/>
    <property type="match status" value="1"/>
</dbReference>
<dbReference type="GO" id="GO:0009295">
    <property type="term" value="C:nucleoid"/>
    <property type="evidence" value="ECO:0007669"/>
    <property type="project" value="TreeGrafter"/>
</dbReference>
<name>A0A150MVP8_GEOSE</name>
<dbReference type="HAMAP" id="MF_00984">
    <property type="entry name" value="SSB"/>
    <property type="match status" value="1"/>
</dbReference>
<dbReference type="Gene3D" id="2.40.50.140">
    <property type="entry name" value="Nucleic acid-binding proteins"/>
    <property type="match status" value="1"/>
</dbReference>
<dbReference type="NCBIfam" id="TIGR00621">
    <property type="entry name" value="ssb"/>
    <property type="match status" value="1"/>
</dbReference>
<sequence>MINRVILTGRLTDDPQFRYTPSGVAVVTFTLAVTRPFANQNGVREVDFIRCVAWRKQAENIANYLGKGSMVGIDGRLETGSYERNGRRTYYTQVVVDMATFLESRNASNSGEKQKGNRETSKQEKNASRRAREAFMKPPDGQGWFNDPFADNGEPIEMNDDDLPF</sequence>
<evidence type="ECO:0000256" key="2">
    <source>
        <dbReference type="HAMAP-Rule" id="MF_00984"/>
    </source>
</evidence>